<dbReference type="InterPro" id="IPR013830">
    <property type="entry name" value="SGNH_hydro"/>
</dbReference>
<evidence type="ECO:0000313" key="3">
    <source>
        <dbReference type="Proteomes" id="UP000276770"/>
    </source>
</evidence>
<dbReference type="Proteomes" id="UP000276770">
    <property type="component" value="Unassembled WGS sequence"/>
</dbReference>
<proteinExistence type="predicted"/>
<dbReference type="GO" id="GO:0004622">
    <property type="term" value="F:phosphatidylcholine lysophospholipase activity"/>
    <property type="evidence" value="ECO:0007669"/>
    <property type="project" value="TreeGrafter"/>
</dbReference>
<evidence type="ECO:0000313" key="2">
    <source>
        <dbReference type="EMBL" id="RLQ96310.1"/>
    </source>
</evidence>
<reference evidence="2 3" key="1">
    <citation type="submission" date="2018-10" db="EMBL/GenBank/DDBJ databases">
        <title>Falsibacillus sp. genome draft.</title>
        <authorList>
            <person name="Shi S."/>
        </authorList>
    </citation>
    <scope>NUCLEOTIDE SEQUENCE [LARGE SCALE GENOMIC DNA]</scope>
    <source>
        <strain evidence="2 3">GY 10110</strain>
    </source>
</reference>
<sequence>MIFKPNDRLLFIGDSITESGRFQDGDGIGNGYVRMIRNYLIAEYGVLELEVLNKGVSANRVTDLAERWKEDVIAMKPDWVSISIGINDVWRQLDSPYIDQVSVEKFEAIYRGLLRETQEKTCAGLILMEPTVIMENIHSPGNKMLKGYTSSIHKLANEYNAILIPTHQKFLKRISKNEELQLTTDGVHMTKDGNRLMAETWLDTVLAFS</sequence>
<comment type="caution">
    <text evidence="2">The sequence shown here is derived from an EMBL/GenBank/DDBJ whole genome shotgun (WGS) entry which is preliminary data.</text>
</comment>
<dbReference type="CDD" id="cd01834">
    <property type="entry name" value="SGNH_hydrolase_like_2"/>
    <property type="match status" value="1"/>
</dbReference>
<dbReference type="Pfam" id="PF13472">
    <property type="entry name" value="Lipase_GDSL_2"/>
    <property type="match status" value="1"/>
</dbReference>
<dbReference type="InterPro" id="IPR051532">
    <property type="entry name" value="Ester_Hydrolysis_Enzymes"/>
</dbReference>
<keyword evidence="3" id="KW-1185">Reference proteome</keyword>
<dbReference type="SUPFAM" id="SSF52266">
    <property type="entry name" value="SGNH hydrolase"/>
    <property type="match status" value="1"/>
</dbReference>
<gene>
    <name evidence="2" type="ORF">D9X91_08480</name>
</gene>
<protein>
    <submittedName>
        <fullName evidence="2">Hydrolase</fullName>
    </submittedName>
</protein>
<evidence type="ECO:0000259" key="1">
    <source>
        <dbReference type="Pfam" id="PF13472"/>
    </source>
</evidence>
<dbReference type="RefSeq" id="WP_121680163.1">
    <property type="nucleotide sequence ID" value="NZ_RCVZ01000004.1"/>
</dbReference>
<feature type="domain" description="SGNH hydrolase-type esterase" evidence="1">
    <location>
        <begin position="11"/>
        <end position="196"/>
    </location>
</feature>
<name>A0A3L7K0L1_9BACI</name>
<dbReference type="InterPro" id="IPR036514">
    <property type="entry name" value="SGNH_hydro_sf"/>
</dbReference>
<keyword evidence="2" id="KW-0378">Hydrolase</keyword>
<accession>A0A3L7K0L1</accession>
<dbReference type="EMBL" id="RCVZ01000004">
    <property type="protein sequence ID" value="RLQ96310.1"/>
    <property type="molecule type" value="Genomic_DNA"/>
</dbReference>
<organism evidence="2 3">
    <name type="scientific">Falsibacillus albus</name>
    <dbReference type="NCBI Taxonomy" id="2478915"/>
    <lineage>
        <taxon>Bacteria</taxon>
        <taxon>Bacillati</taxon>
        <taxon>Bacillota</taxon>
        <taxon>Bacilli</taxon>
        <taxon>Bacillales</taxon>
        <taxon>Bacillaceae</taxon>
        <taxon>Falsibacillus</taxon>
    </lineage>
</organism>
<dbReference type="Gene3D" id="3.40.50.1110">
    <property type="entry name" value="SGNH hydrolase"/>
    <property type="match status" value="1"/>
</dbReference>
<dbReference type="AlphaFoldDB" id="A0A3L7K0L1"/>
<dbReference type="OrthoDB" id="9794725at2"/>
<dbReference type="PANTHER" id="PTHR30383:SF5">
    <property type="entry name" value="SGNH HYDROLASE-TYPE ESTERASE DOMAIN-CONTAINING PROTEIN"/>
    <property type="match status" value="1"/>
</dbReference>
<dbReference type="PANTHER" id="PTHR30383">
    <property type="entry name" value="THIOESTERASE 1/PROTEASE 1/LYSOPHOSPHOLIPASE L1"/>
    <property type="match status" value="1"/>
</dbReference>